<dbReference type="GO" id="GO:0046856">
    <property type="term" value="P:phosphatidylinositol dephosphorylation"/>
    <property type="evidence" value="ECO:0007669"/>
    <property type="project" value="InterPro"/>
</dbReference>
<evidence type="ECO:0000259" key="9">
    <source>
        <dbReference type="SMART" id="SM00128"/>
    </source>
</evidence>
<dbReference type="InterPro" id="IPR016064">
    <property type="entry name" value="NAD/diacylglycerol_kinase_sf"/>
</dbReference>
<gene>
    <name evidence="10" type="ORF">Dda_0065</name>
</gene>
<dbReference type="InterPro" id="IPR017438">
    <property type="entry name" value="ATP-NAD_kinase_N"/>
</dbReference>
<dbReference type="InterPro" id="IPR017437">
    <property type="entry name" value="ATP-NAD_kinase_PpnK-typ_C"/>
</dbReference>
<dbReference type="Pfam" id="PF01513">
    <property type="entry name" value="NAD_kinase"/>
    <property type="match status" value="1"/>
</dbReference>
<evidence type="ECO:0000256" key="7">
    <source>
        <dbReference type="ARBA" id="ARBA00023027"/>
    </source>
</evidence>
<dbReference type="GO" id="GO:0019674">
    <property type="term" value="P:NAD+ metabolic process"/>
    <property type="evidence" value="ECO:0007669"/>
    <property type="project" value="InterPro"/>
</dbReference>
<dbReference type="InterPro" id="IPR002504">
    <property type="entry name" value="NADK"/>
</dbReference>
<dbReference type="Proteomes" id="UP001221413">
    <property type="component" value="Unassembled WGS sequence"/>
</dbReference>
<organism evidence="10 11">
    <name type="scientific">Drechslerella dactyloides</name>
    <name type="common">Nematode-trapping fungus</name>
    <name type="synonym">Arthrobotrys dactyloides</name>
    <dbReference type="NCBI Taxonomy" id="74499"/>
    <lineage>
        <taxon>Eukaryota</taxon>
        <taxon>Fungi</taxon>
        <taxon>Dikarya</taxon>
        <taxon>Ascomycota</taxon>
        <taxon>Pezizomycotina</taxon>
        <taxon>Orbiliomycetes</taxon>
        <taxon>Orbiliales</taxon>
        <taxon>Orbiliaceae</taxon>
        <taxon>Drechslerella</taxon>
    </lineage>
</organism>
<dbReference type="Gene3D" id="3.40.50.10330">
    <property type="entry name" value="Probable inorganic polyphosphate/atp-NAD kinase, domain 1"/>
    <property type="match status" value="1"/>
</dbReference>
<keyword evidence="6" id="KW-0521">NADP</keyword>
<sequence>MASADNSDPGGSRSSNLEKLVGGPVAAALYKRRAEFLHRDKCTVTVTAWNVAAVDDAHTDIAAILHHPSASPGIDSDEKEEPPKWALHRPPKNNGTKRLPKTKVEVYPVFKVLADLKTDKEDVKPRSRAIRELYKKLGTKHDLANKSRLLKGMNPVSKRTQEKEVVDVSAPENFLRTVDEGVQKRWRGAIQAALPDYRCLIVEQLVGLLMFVFISPDIASQITTPSGTTVGTGLMGYMGNKGGALGRIVIGGLPAAGVCPPSLVDASIEEKEEAERQKGTTVVFVNCHLAAFPNAVDRRNWDYAEIQRRAYFHPTPLPISGGGTAPESVAAAHPNGYPFSECDLVLWAGDLNYRLDITGDEIRKSLHTFLPPEADGSDPPLKLKANADASNASDEPGSERRSSRENNRTFEETIAYLLENDQLRKQQMEGKAFQFFHEGKILFLPTYKYDFGTISTFDSSEKARVPSYCDRIVWKDWKVEKEEIERLEARKLADARDKKRETHLDGSESNDVLFDIGQEETEDPGEDSDAKLDDSNAVAPSQLSHEITTINEIDISDISTPLKLQRYLSHQTITSSDHKPITAEFSLEYLAVDQDKRSQVQVEIVREIDRHENESRPAVTLIVDGDPNNEIVDFGEVAWDQVVRRTVTIANTGRSEAACEFVTRPVMPALSDDDDEEDSGFMKITSTDISDSMAFGDEDSAAGGLEEEVCKVWLSVRFANAQTEEPYLLKPGEAEPITLQLALPPRRNGRQSRAANAALLRHLNTGKEDLSDILVMRVSQGQDKFIPVKAKFKTTFLGYSLTELLRVPDSAGGIRDNPKCNGEAHWSAPRELFRMTEYLLLTLKSIVLSEGGEGVRWTMLPGWPFVRDTWGLADTDTDDGEEGEDELTSSSIYARSALKRWIRNGLDCDRDWAWEEVDRKGYSEEDKCEVMAECLLDWLGYLKNGVIPTSLYGEVVKGVGGKAGADKILDMLPTAAPPVHTNVFIYLTGFVSEVISLLSPKYDAATTSSNISSAPLSAAALVKRLSASSRITTTELKEGMPSVTEAMLEFAKYLTSTYPDTKIILEPHSAADLHSSLPFPIYSTSVAKIPPDSSQNPYHLKTSLTVTFGGDGTILHAASIFSTTTVVPPLLSFALGTLGFLGPWQFSDFKQAVDAVWSNNARIMRRSRIKMQVFEGEKQLSGDLWPAEHQAHEIGPGGDKGVYAMNEVHIHRGRNPHMAVVDVFVDGRLLTEAVADGIILSTPTGSTAYSLSSFGSIVHPRVPAILLTPICPRSLSFRPLVLPAESEVSLRLSPKTRCKEVEVSIDGKRWGGVHTGVEVRVSGEMKNTGEIGQGGVPCIWREGSEHEDEWVSGLNGLLKFNYPFGEEVQF</sequence>
<dbReference type="SUPFAM" id="SSF111331">
    <property type="entry name" value="NAD kinase/diacylglycerol kinase-like"/>
    <property type="match status" value="1"/>
</dbReference>
<keyword evidence="3" id="KW-0547">Nucleotide-binding</keyword>
<evidence type="ECO:0000256" key="5">
    <source>
        <dbReference type="ARBA" id="ARBA00022840"/>
    </source>
</evidence>
<dbReference type="HAMAP" id="MF_00361">
    <property type="entry name" value="NAD_kinase"/>
    <property type="match status" value="1"/>
</dbReference>
<keyword evidence="11" id="KW-1185">Reference proteome</keyword>
<accession>A0AAD6J3U7</accession>
<dbReference type="InterPro" id="IPR036691">
    <property type="entry name" value="Endo/exonu/phosph_ase_sf"/>
</dbReference>
<dbReference type="InterPro" id="IPR046985">
    <property type="entry name" value="IP5"/>
</dbReference>
<evidence type="ECO:0000256" key="4">
    <source>
        <dbReference type="ARBA" id="ARBA00022777"/>
    </source>
</evidence>
<dbReference type="InterPro" id="IPR000300">
    <property type="entry name" value="IPPc"/>
</dbReference>
<keyword evidence="4 10" id="KW-0418">Kinase</keyword>
<dbReference type="GO" id="GO:0003951">
    <property type="term" value="F:NAD+ kinase activity"/>
    <property type="evidence" value="ECO:0007669"/>
    <property type="project" value="InterPro"/>
</dbReference>
<dbReference type="EMBL" id="JAQGDS010000001">
    <property type="protein sequence ID" value="KAJ6263928.1"/>
    <property type="molecule type" value="Genomic_DNA"/>
</dbReference>
<dbReference type="GO" id="GO:0004439">
    <property type="term" value="F:phosphatidylinositol-4,5-bisphosphate 5-phosphatase activity"/>
    <property type="evidence" value="ECO:0007669"/>
    <property type="project" value="TreeGrafter"/>
</dbReference>
<proteinExistence type="inferred from homology"/>
<dbReference type="PANTHER" id="PTHR11200">
    <property type="entry name" value="INOSITOL 5-PHOSPHATASE"/>
    <property type="match status" value="1"/>
</dbReference>
<dbReference type="Pfam" id="PF22669">
    <property type="entry name" value="Exo_endo_phos2"/>
    <property type="match status" value="2"/>
</dbReference>
<feature type="region of interest" description="Disordered" evidence="8">
    <location>
        <begin position="67"/>
        <end position="99"/>
    </location>
</feature>
<reference evidence="10" key="1">
    <citation type="submission" date="2023-01" db="EMBL/GenBank/DDBJ databases">
        <title>The chitinases involved in constricting ring structure development in the nematode-trapping fungus Drechslerella dactyloides.</title>
        <authorList>
            <person name="Wang R."/>
            <person name="Zhang L."/>
            <person name="Tang P."/>
            <person name="Li S."/>
            <person name="Liang L."/>
        </authorList>
    </citation>
    <scope>NUCLEOTIDE SEQUENCE</scope>
    <source>
        <strain evidence="10">YMF1.00031</strain>
    </source>
</reference>
<dbReference type="Gene3D" id="2.60.40.10">
    <property type="entry name" value="Immunoglobulins"/>
    <property type="match status" value="1"/>
</dbReference>
<keyword evidence="2" id="KW-0808">Transferase</keyword>
<evidence type="ECO:0000256" key="3">
    <source>
        <dbReference type="ARBA" id="ARBA00022741"/>
    </source>
</evidence>
<feature type="domain" description="Inositol polyphosphate-related phosphatase" evidence="9">
    <location>
        <begin position="131"/>
        <end position="522"/>
    </location>
</feature>
<evidence type="ECO:0000256" key="1">
    <source>
        <dbReference type="ARBA" id="ARBA00010995"/>
    </source>
</evidence>
<dbReference type="Gene3D" id="2.60.200.30">
    <property type="entry name" value="Probable inorganic polyphosphate/atp-NAD kinase, domain 2"/>
    <property type="match status" value="1"/>
</dbReference>
<feature type="region of interest" description="Disordered" evidence="8">
    <location>
        <begin position="519"/>
        <end position="540"/>
    </location>
</feature>
<dbReference type="FunFam" id="2.60.200.30:FF:000009">
    <property type="entry name" value="Poly(P)/ATP NAD kinase"/>
    <property type="match status" value="1"/>
</dbReference>
<feature type="region of interest" description="Disordered" evidence="8">
    <location>
        <begin position="370"/>
        <end position="406"/>
    </location>
</feature>
<evidence type="ECO:0000256" key="8">
    <source>
        <dbReference type="SAM" id="MobiDB-lite"/>
    </source>
</evidence>
<name>A0AAD6J3U7_DREDA</name>
<dbReference type="Gene3D" id="3.60.10.10">
    <property type="entry name" value="Endonuclease/exonuclease/phosphatase"/>
    <property type="match status" value="1"/>
</dbReference>
<evidence type="ECO:0000256" key="6">
    <source>
        <dbReference type="ARBA" id="ARBA00022857"/>
    </source>
</evidence>
<comment type="caution">
    <text evidence="10">The sequence shown here is derived from an EMBL/GenBank/DDBJ whole genome shotgun (WGS) entry which is preliminary data.</text>
</comment>
<dbReference type="PANTHER" id="PTHR11200:SF300">
    <property type="entry name" value="TYPE II INOSITOL 1,4,5-TRISPHOSPHATE 5-PHOSPHATASE"/>
    <property type="match status" value="1"/>
</dbReference>
<dbReference type="GO" id="GO:0006741">
    <property type="term" value="P:NADP+ biosynthetic process"/>
    <property type="evidence" value="ECO:0007669"/>
    <property type="project" value="InterPro"/>
</dbReference>
<dbReference type="Pfam" id="PF20143">
    <property type="entry name" value="NAD_kinase_C"/>
    <property type="match status" value="1"/>
</dbReference>
<keyword evidence="5" id="KW-0067">ATP-binding</keyword>
<evidence type="ECO:0000313" key="10">
    <source>
        <dbReference type="EMBL" id="KAJ6263928.1"/>
    </source>
</evidence>
<keyword evidence="7" id="KW-0520">NAD</keyword>
<dbReference type="GO" id="GO:0005524">
    <property type="term" value="F:ATP binding"/>
    <property type="evidence" value="ECO:0007669"/>
    <property type="project" value="UniProtKB-KW"/>
</dbReference>
<evidence type="ECO:0000313" key="11">
    <source>
        <dbReference type="Proteomes" id="UP001221413"/>
    </source>
</evidence>
<feature type="compositionally biased region" description="Basic and acidic residues" evidence="8">
    <location>
        <begin position="397"/>
        <end position="406"/>
    </location>
</feature>
<dbReference type="SMART" id="SM00128">
    <property type="entry name" value="IPPc"/>
    <property type="match status" value="1"/>
</dbReference>
<evidence type="ECO:0000256" key="2">
    <source>
        <dbReference type="ARBA" id="ARBA00022679"/>
    </source>
</evidence>
<protein>
    <submittedName>
        <fullName evidence="10">NADH kinase</fullName>
    </submittedName>
</protein>
<comment type="similarity">
    <text evidence="1">Belongs to the NAD kinase family.</text>
</comment>
<dbReference type="InterPro" id="IPR013783">
    <property type="entry name" value="Ig-like_fold"/>
</dbReference>
<dbReference type="SUPFAM" id="SSF56219">
    <property type="entry name" value="DNase I-like"/>
    <property type="match status" value="1"/>
</dbReference>